<accession>A0A9D4RTK2</accession>
<dbReference type="AlphaFoldDB" id="A0A9D4RTK2"/>
<reference evidence="2" key="2">
    <citation type="submission" date="2020-11" db="EMBL/GenBank/DDBJ databases">
        <authorList>
            <person name="McCartney M.A."/>
            <person name="Auch B."/>
            <person name="Kono T."/>
            <person name="Mallez S."/>
            <person name="Becker A."/>
            <person name="Gohl D.M."/>
            <person name="Silverstein K.A.T."/>
            <person name="Koren S."/>
            <person name="Bechman K.B."/>
            <person name="Herman A."/>
            <person name="Abrahante J.E."/>
            <person name="Garbe J."/>
        </authorList>
    </citation>
    <scope>NUCLEOTIDE SEQUENCE</scope>
    <source>
        <strain evidence="2">Duluth1</strain>
        <tissue evidence="2">Whole animal</tissue>
    </source>
</reference>
<organism evidence="2 3">
    <name type="scientific">Dreissena polymorpha</name>
    <name type="common">Zebra mussel</name>
    <name type="synonym">Mytilus polymorpha</name>
    <dbReference type="NCBI Taxonomy" id="45954"/>
    <lineage>
        <taxon>Eukaryota</taxon>
        <taxon>Metazoa</taxon>
        <taxon>Spiralia</taxon>
        <taxon>Lophotrochozoa</taxon>
        <taxon>Mollusca</taxon>
        <taxon>Bivalvia</taxon>
        <taxon>Autobranchia</taxon>
        <taxon>Heteroconchia</taxon>
        <taxon>Euheterodonta</taxon>
        <taxon>Imparidentia</taxon>
        <taxon>Neoheterodontei</taxon>
        <taxon>Myida</taxon>
        <taxon>Dreissenoidea</taxon>
        <taxon>Dreissenidae</taxon>
        <taxon>Dreissena</taxon>
    </lineage>
</organism>
<dbReference type="Proteomes" id="UP000828390">
    <property type="component" value="Unassembled WGS sequence"/>
</dbReference>
<feature type="region of interest" description="Disordered" evidence="1">
    <location>
        <begin position="10"/>
        <end position="33"/>
    </location>
</feature>
<feature type="compositionally biased region" description="Polar residues" evidence="1">
    <location>
        <begin position="23"/>
        <end position="33"/>
    </location>
</feature>
<evidence type="ECO:0000256" key="1">
    <source>
        <dbReference type="SAM" id="MobiDB-lite"/>
    </source>
</evidence>
<proteinExistence type="predicted"/>
<sequence>MKFTSYIHQHDQLQNHHLRRPSHQTGGSSQNGKISCHSYDTMQAASRCSARFARLPIGKISGLGCNKMKQVTIRKHVLTPDNNFAISTLTVTISIEQSAIKATEK</sequence>
<name>A0A9D4RTK2_DREPO</name>
<evidence type="ECO:0000313" key="3">
    <source>
        <dbReference type="Proteomes" id="UP000828390"/>
    </source>
</evidence>
<evidence type="ECO:0000313" key="2">
    <source>
        <dbReference type="EMBL" id="KAH3878117.1"/>
    </source>
</evidence>
<protein>
    <submittedName>
        <fullName evidence="2">Uncharacterized protein</fullName>
    </submittedName>
</protein>
<comment type="caution">
    <text evidence="2">The sequence shown here is derived from an EMBL/GenBank/DDBJ whole genome shotgun (WGS) entry which is preliminary data.</text>
</comment>
<keyword evidence="3" id="KW-1185">Reference proteome</keyword>
<reference evidence="2" key="1">
    <citation type="journal article" date="2019" name="bioRxiv">
        <title>The Genome of the Zebra Mussel, Dreissena polymorpha: A Resource for Invasive Species Research.</title>
        <authorList>
            <person name="McCartney M.A."/>
            <person name="Auch B."/>
            <person name="Kono T."/>
            <person name="Mallez S."/>
            <person name="Zhang Y."/>
            <person name="Obille A."/>
            <person name="Becker A."/>
            <person name="Abrahante J.E."/>
            <person name="Garbe J."/>
            <person name="Badalamenti J.P."/>
            <person name="Herman A."/>
            <person name="Mangelson H."/>
            <person name="Liachko I."/>
            <person name="Sullivan S."/>
            <person name="Sone E.D."/>
            <person name="Koren S."/>
            <person name="Silverstein K.A.T."/>
            <person name="Beckman K.B."/>
            <person name="Gohl D.M."/>
        </authorList>
    </citation>
    <scope>NUCLEOTIDE SEQUENCE</scope>
    <source>
        <strain evidence="2">Duluth1</strain>
        <tissue evidence="2">Whole animal</tissue>
    </source>
</reference>
<dbReference type="EMBL" id="JAIWYP010000001">
    <property type="protein sequence ID" value="KAH3878117.1"/>
    <property type="molecule type" value="Genomic_DNA"/>
</dbReference>
<gene>
    <name evidence="2" type="ORF">DPMN_002001</name>
</gene>